<comment type="caution">
    <text evidence="6">The sequence shown here is derived from an EMBL/GenBank/DDBJ whole genome shotgun (WGS) entry which is preliminary data.</text>
</comment>
<accession>A0A494WXM1</accession>
<evidence type="ECO:0000256" key="1">
    <source>
        <dbReference type="ARBA" id="ARBA00005417"/>
    </source>
</evidence>
<dbReference type="PANTHER" id="PTHR42734">
    <property type="entry name" value="METAL TRANSPORT SYSTEM ATP-BINDING PROTEIN TM_0124-RELATED"/>
    <property type="match status" value="1"/>
</dbReference>
<dbReference type="InterPro" id="IPR050153">
    <property type="entry name" value="Metal_Ion_Import_ABC"/>
</dbReference>
<dbReference type="InterPro" id="IPR027417">
    <property type="entry name" value="P-loop_NTPase"/>
</dbReference>
<evidence type="ECO:0000256" key="3">
    <source>
        <dbReference type="ARBA" id="ARBA00022741"/>
    </source>
</evidence>
<keyword evidence="2" id="KW-0813">Transport</keyword>
<dbReference type="SUPFAM" id="SSF52540">
    <property type="entry name" value="P-loop containing nucleoside triphosphate hydrolases"/>
    <property type="match status" value="1"/>
</dbReference>
<proteinExistence type="inferred from homology"/>
<dbReference type="Pfam" id="PF00005">
    <property type="entry name" value="ABC_tran"/>
    <property type="match status" value="1"/>
</dbReference>
<dbReference type="FunFam" id="3.40.50.300:FF:000134">
    <property type="entry name" value="Iron-enterobactin ABC transporter ATP-binding protein"/>
    <property type="match status" value="1"/>
</dbReference>
<evidence type="ECO:0000313" key="6">
    <source>
        <dbReference type="EMBL" id="RKO65617.1"/>
    </source>
</evidence>
<dbReference type="SMART" id="SM00382">
    <property type="entry name" value="AAA"/>
    <property type="match status" value="1"/>
</dbReference>
<sequence length="256" mass="27988">MNPVVEVKDLSFSYGEEMVLEHINLTVARGDFLALMGPNGSGKTTLVKLILGLLKPLSGEVRLFGSPVNRFRQWHRVGYVPQKATSFDTRFPATVEEVVLTGRFGLLGPGRRPGKDDRRAVEETLELVGLAGAGHRTVGNLSGGQQQRVFIARALVGKPELLVLDEPVVGLDSRALDSFYTLLERLNRDMGITLVTVSHDTGTVARRVGKVACINRCLICHGVPSQVLTTANLTRLYGIPVRRVVHGHQTTPHLRS</sequence>
<dbReference type="RefSeq" id="WP_121450093.1">
    <property type="nucleotide sequence ID" value="NZ_RBWE01000001.1"/>
</dbReference>
<keyword evidence="3" id="KW-0547">Nucleotide-binding</keyword>
<dbReference type="PROSITE" id="PS00211">
    <property type="entry name" value="ABC_TRANSPORTER_1"/>
    <property type="match status" value="1"/>
</dbReference>
<dbReference type="PANTHER" id="PTHR42734:SF17">
    <property type="entry name" value="METAL TRANSPORT SYSTEM ATP-BINDING PROTEIN TM_0124-RELATED"/>
    <property type="match status" value="1"/>
</dbReference>
<feature type="domain" description="ABC transporter" evidence="5">
    <location>
        <begin position="5"/>
        <end position="241"/>
    </location>
</feature>
<dbReference type="OrthoDB" id="9806726at2"/>
<dbReference type="GO" id="GO:0005524">
    <property type="term" value="F:ATP binding"/>
    <property type="evidence" value="ECO:0007669"/>
    <property type="project" value="UniProtKB-KW"/>
</dbReference>
<dbReference type="Gene3D" id="3.40.50.300">
    <property type="entry name" value="P-loop containing nucleotide triphosphate hydrolases"/>
    <property type="match status" value="1"/>
</dbReference>
<keyword evidence="7" id="KW-1185">Reference proteome</keyword>
<evidence type="ECO:0000259" key="5">
    <source>
        <dbReference type="PROSITE" id="PS50893"/>
    </source>
</evidence>
<gene>
    <name evidence="6" type="ORF">D7024_00630</name>
</gene>
<dbReference type="InterPro" id="IPR003593">
    <property type="entry name" value="AAA+_ATPase"/>
</dbReference>
<dbReference type="InterPro" id="IPR017871">
    <property type="entry name" value="ABC_transporter-like_CS"/>
</dbReference>
<dbReference type="CDD" id="cd03235">
    <property type="entry name" value="ABC_Metallic_Cations"/>
    <property type="match status" value="1"/>
</dbReference>
<dbReference type="Proteomes" id="UP000271256">
    <property type="component" value="Unassembled WGS sequence"/>
</dbReference>
<evidence type="ECO:0000256" key="4">
    <source>
        <dbReference type="ARBA" id="ARBA00022840"/>
    </source>
</evidence>
<evidence type="ECO:0000256" key="2">
    <source>
        <dbReference type="ARBA" id="ARBA00022448"/>
    </source>
</evidence>
<dbReference type="PROSITE" id="PS50893">
    <property type="entry name" value="ABC_TRANSPORTER_2"/>
    <property type="match status" value="1"/>
</dbReference>
<evidence type="ECO:0000313" key="7">
    <source>
        <dbReference type="Proteomes" id="UP000271256"/>
    </source>
</evidence>
<comment type="similarity">
    <text evidence="1">Belongs to the ABC transporter superfamily.</text>
</comment>
<reference evidence="6 7" key="1">
    <citation type="submission" date="2018-10" db="EMBL/GenBank/DDBJ databases">
        <authorList>
            <person name="Grouzdev D.S."/>
            <person name="Krutkina M.S."/>
            <person name="Tourova T.P."/>
            <person name="Nazina T.N."/>
        </authorList>
    </citation>
    <scope>NUCLEOTIDE SEQUENCE [LARGE SCALE GENOMIC DNA]</scope>
    <source>
        <strain evidence="6 7">435</strain>
    </source>
</reference>
<dbReference type="GO" id="GO:0016887">
    <property type="term" value="F:ATP hydrolysis activity"/>
    <property type="evidence" value="ECO:0007669"/>
    <property type="project" value="InterPro"/>
</dbReference>
<organism evidence="6 7">
    <name type="scientific">Desulfofundulus salinus</name>
    <dbReference type="NCBI Taxonomy" id="2419843"/>
    <lineage>
        <taxon>Bacteria</taxon>
        <taxon>Bacillati</taxon>
        <taxon>Bacillota</taxon>
        <taxon>Clostridia</taxon>
        <taxon>Eubacteriales</taxon>
        <taxon>Peptococcaceae</taxon>
        <taxon>Desulfofundulus</taxon>
    </lineage>
</organism>
<keyword evidence="4 6" id="KW-0067">ATP-binding</keyword>
<dbReference type="InterPro" id="IPR003439">
    <property type="entry name" value="ABC_transporter-like_ATP-bd"/>
</dbReference>
<protein>
    <submittedName>
        <fullName evidence="6">Metal ABC transporter ATP-binding protein</fullName>
    </submittedName>
</protein>
<dbReference type="AlphaFoldDB" id="A0A494WXM1"/>
<dbReference type="EMBL" id="RBWE01000001">
    <property type="protein sequence ID" value="RKO65617.1"/>
    <property type="molecule type" value="Genomic_DNA"/>
</dbReference>
<name>A0A494WXM1_9FIRM</name>